<sequence>MYNQGRGRAMGRRSRYEREIEEILRRLEPPPPRRPLRQRLFSALATLRQALRTFPPRLRERLVSWNVALAWHYLEHLETALQRADWPFFTDRLARLLAAYFDALFALNERFHPGEKRLLAYAAGCERAPADHQRRLARLVDPSTGAAERVDLARDLLRDLAGLSP</sequence>
<evidence type="ECO:0000313" key="2">
    <source>
        <dbReference type="EMBL" id="HEX70110.1"/>
    </source>
</evidence>
<name>A0A7C2WD88_9BACT</name>
<proteinExistence type="predicted"/>
<evidence type="ECO:0000259" key="1">
    <source>
        <dbReference type="Pfam" id="PF13228"/>
    </source>
</evidence>
<reference evidence="2" key="1">
    <citation type="journal article" date="2020" name="mSystems">
        <title>Genome- and Community-Level Interaction Insights into Carbon Utilization and Element Cycling Functions of Hydrothermarchaeota in Hydrothermal Sediment.</title>
        <authorList>
            <person name="Zhou Z."/>
            <person name="Liu Y."/>
            <person name="Xu W."/>
            <person name="Pan J."/>
            <person name="Luo Z.H."/>
            <person name="Li M."/>
        </authorList>
    </citation>
    <scope>NUCLEOTIDE SEQUENCE [LARGE SCALE GENOMIC DNA]</scope>
    <source>
        <strain evidence="2">SpSt-192</strain>
    </source>
</reference>
<accession>A0A7C2WD88</accession>
<dbReference type="InterPro" id="IPR025117">
    <property type="entry name" value="DUF4037"/>
</dbReference>
<protein>
    <submittedName>
        <fullName evidence="2">DUF4037 domain-containing protein</fullName>
    </submittedName>
</protein>
<comment type="caution">
    <text evidence="2">The sequence shown here is derived from an EMBL/GenBank/DDBJ whole genome shotgun (WGS) entry which is preliminary data.</text>
</comment>
<dbReference type="EMBL" id="DSID01000201">
    <property type="protein sequence ID" value="HEX70110.1"/>
    <property type="molecule type" value="Genomic_DNA"/>
</dbReference>
<organism evidence="2">
    <name type="scientific">Thermorudis sp</name>
    <dbReference type="NCBI Taxonomy" id="1969470"/>
    <lineage>
        <taxon>Bacteria</taxon>
        <taxon>Pseudomonadati</taxon>
        <taxon>Thermomicrobiota</taxon>
        <taxon>Thermomicrobia</taxon>
        <taxon>Thermomicrobia incertae sedis</taxon>
        <taxon>Thermorudis</taxon>
    </lineage>
</organism>
<gene>
    <name evidence="2" type="ORF">ENP13_02555</name>
</gene>
<dbReference type="AlphaFoldDB" id="A0A7C2WD88"/>
<dbReference type="Pfam" id="PF13228">
    <property type="entry name" value="DUF4037"/>
    <property type="match status" value="1"/>
</dbReference>
<feature type="domain" description="DUF4037" evidence="1">
    <location>
        <begin position="43"/>
        <end position="116"/>
    </location>
</feature>